<evidence type="ECO:0000313" key="1">
    <source>
        <dbReference type="EMBL" id="CAK0798711.1"/>
    </source>
</evidence>
<evidence type="ECO:0000313" key="2">
    <source>
        <dbReference type="Proteomes" id="UP001189429"/>
    </source>
</evidence>
<dbReference type="EMBL" id="CAUYUJ010002002">
    <property type="protein sequence ID" value="CAK0798711.1"/>
    <property type="molecule type" value="Genomic_DNA"/>
</dbReference>
<accession>A0ABN9PZF0</accession>
<keyword evidence="2" id="KW-1185">Reference proteome</keyword>
<name>A0ABN9PZF0_9DINO</name>
<comment type="caution">
    <text evidence="1">The sequence shown here is derived from an EMBL/GenBank/DDBJ whole genome shotgun (WGS) entry which is preliminary data.</text>
</comment>
<sequence>MEGRRCVAPEVPPAGREQCEAEWKVLAAAIRCRQLTPPATAATGDAAAFDGLSHYDGDVFKTVMDLTSATQLDHGLSRTASVTVVLDCLGLGSDAIAGRHVFLPTEGRRSP</sequence>
<gene>
    <name evidence="1" type="ORF">PCOR1329_LOCUS7381</name>
</gene>
<proteinExistence type="predicted"/>
<protein>
    <submittedName>
        <fullName evidence="1">Uncharacterized protein</fullName>
    </submittedName>
</protein>
<organism evidence="1 2">
    <name type="scientific">Prorocentrum cordatum</name>
    <dbReference type="NCBI Taxonomy" id="2364126"/>
    <lineage>
        <taxon>Eukaryota</taxon>
        <taxon>Sar</taxon>
        <taxon>Alveolata</taxon>
        <taxon>Dinophyceae</taxon>
        <taxon>Prorocentrales</taxon>
        <taxon>Prorocentraceae</taxon>
        <taxon>Prorocentrum</taxon>
    </lineage>
</organism>
<dbReference type="Proteomes" id="UP001189429">
    <property type="component" value="Unassembled WGS sequence"/>
</dbReference>
<reference evidence="1" key="1">
    <citation type="submission" date="2023-10" db="EMBL/GenBank/DDBJ databases">
        <authorList>
            <person name="Chen Y."/>
            <person name="Shah S."/>
            <person name="Dougan E. K."/>
            <person name="Thang M."/>
            <person name="Chan C."/>
        </authorList>
    </citation>
    <scope>NUCLEOTIDE SEQUENCE [LARGE SCALE GENOMIC DNA]</scope>
</reference>